<proteinExistence type="predicted"/>
<dbReference type="AlphaFoldDB" id="A0A0F5L8G8"/>
<dbReference type="EMBL" id="LAJG01000021">
    <property type="protein sequence ID" value="KKB78676.1"/>
    <property type="molecule type" value="Genomic_DNA"/>
</dbReference>
<sequence>MIRTFFIFAAISLAAPALAQPATPEEYAKQTQAIAIRVQQQLMACWTVPEGEENERLAVDIGFFGAGALDGVPVVALGMEKFASKRPLLTESVMEAIAGCVPFEGLEALGAGAEERFAVTITFQS</sequence>
<gene>
    <name evidence="2" type="ORF">VW35_09120</name>
</gene>
<dbReference type="RefSeq" id="WP_046142757.1">
    <property type="nucleotide sequence ID" value="NZ_LAJG01000021.1"/>
</dbReference>
<dbReference type="OrthoDB" id="7161229at2"/>
<dbReference type="STRING" id="361041.VW35_09120"/>
<accession>A0A0F5L8G8</accession>
<comment type="caution">
    <text evidence="2">The sequence shown here is derived from an EMBL/GenBank/DDBJ whole genome shotgun (WGS) entry which is preliminary data.</text>
</comment>
<evidence type="ECO:0000256" key="1">
    <source>
        <dbReference type="SAM" id="SignalP"/>
    </source>
</evidence>
<dbReference type="Proteomes" id="UP000033514">
    <property type="component" value="Unassembled WGS sequence"/>
</dbReference>
<protein>
    <recommendedName>
        <fullName evidence="4">TonB C-terminal domain-containing protein</fullName>
    </recommendedName>
</protein>
<name>A0A0F5L8G8_9HYPH</name>
<organism evidence="2 3">
    <name type="scientific">Devosia soli</name>
    <dbReference type="NCBI Taxonomy" id="361041"/>
    <lineage>
        <taxon>Bacteria</taxon>
        <taxon>Pseudomonadati</taxon>
        <taxon>Pseudomonadota</taxon>
        <taxon>Alphaproteobacteria</taxon>
        <taxon>Hyphomicrobiales</taxon>
        <taxon>Devosiaceae</taxon>
        <taxon>Devosia</taxon>
    </lineage>
</organism>
<keyword evidence="3" id="KW-1185">Reference proteome</keyword>
<evidence type="ECO:0000313" key="3">
    <source>
        <dbReference type="Proteomes" id="UP000033514"/>
    </source>
</evidence>
<reference evidence="2 3" key="1">
    <citation type="submission" date="2015-03" db="EMBL/GenBank/DDBJ databases">
        <authorList>
            <person name="Hassan Y.I."/>
            <person name="Lepp D."/>
            <person name="Zhou T."/>
        </authorList>
    </citation>
    <scope>NUCLEOTIDE SEQUENCE [LARGE SCALE GENOMIC DNA]</scope>
    <source>
        <strain evidence="2 3">GH2-10</strain>
    </source>
</reference>
<dbReference type="PATRIC" id="fig|361041.3.peg.1177"/>
<feature type="signal peptide" evidence="1">
    <location>
        <begin position="1"/>
        <end position="19"/>
    </location>
</feature>
<keyword evidence="1" id="KW-0732">Signal</keyword>
<evidence type="ECO:0008006" key="4">
    <source>
        <dbReference type="Google" id="ProtNLM"/>
    </source>
</evidence>
<evidence type="ECO:0000313" key="2">
    <source>
        <dbReference type="EMBL" id="KKB78676.1"/>
    </source>
</evidence>
<feature type="chain" id="PRO_5002491677" description="TonB C-terminal domain-containing protein" evidence="1">
    <location>
        <begin position="20"/>
        <end position="125"/>
    </location>
</feature>